<accession>A0A8T8K3E2</accession>
<feature type="transmembrane region" description="Helical" evidence="7">
    <location>
        <begin position="48"/>
        <end position="66"/>
    </location>
</feature>
<evidence type="ECO:0000259" key="8">
    <source>
        <dbReference type="PROSITE" id="PS50928"/>
    </source>
</evidence>
<evidence type="ECO:0000256" key="7">
    <source>
        <dbReference type="RuleBase" id="RU363032"/>
    </source>
</evidence>
<keyword evidence="3" id="KW-1003">Cell membrane</keyword>
<evidence type="ECO:0000313" key="10">
    <source>
        <dbReference type="Proteomes" id="UP000681041"/>
    </source>
</evidence>
<dbReference type="Gene3D" id="1.10.3720.10">
    <property type="entry name" value="MetI-like"/>
    <property type="match status" value="1"/>
</dbReference>
<organism evidence="9 10">
    <name type="scientific">Methanobacterium alkalithermotolerans</name>
    <dbReference type="NCBI Taxonomy" id="2731220"/>
    <lineage>
        <taxon>Archaea</taxon>
        <taxon>Methanobacteriati</taxon>
        <taxon>Methanobacteriota</taxon>
        <taxon>Methanomada group</taxon>
        <taxon>Methanobacteria</taxon>
        <taxon>Methanobacteriales</taxon>
        <taxon>Methanobacteriaceae</taxon>
        <taxon>Methanobacterium</taxon>
    </lineage>
</organism>
<dbReference type="OrthoDB" id="50379at2157"/>
<dbReference type="GO" id="GO:0055085">
    <property type="term" value="P:transmembrane transport"/>
    <property type="evidence" value="ECO:0007669"/>
    <property type="project" value="InterPro"/>
</dbReference>
<dbReference type="RefSeq" id="WP_211533441.1">
    <property type="nucleotide sequence ID" value="NZ_CP058560.1"/>
</dbReference>
<gene>
    <name evidence="9" type="ORF">HYG87_01315</name>
</gene>
<dbReference type="KEGG" id="meme:HYG87_01315"/>
<dbReference type="InterPro" id="IPR000515">
    <property type="entry name" value="MetI-like"/>
</dbReference>
<keyword evidence="10" id="KW-1185">Reference proteome</keyword>
<proteinExistence type="inferred from homology"/>
<sequence>MIFKKESRSGSLRIKFNLQSIAVILIFLALLAFTWIKPSGAEFEEGRILFTGLIIIILALFALELFRSSTKYDKVNDIFLLVGLILAVWEIVSWFSIIDPNLLPSSEKVFSVYAQDYEVIITGIFSSLFLLITGYLLAIVTAIPLGLIIGWKKRLYNVAYPTAKAMGPIPPTVYIPYAIALLPSFFVSSVFVIFIGAFWPILVGVVGGVFNIDHRLINSARTLGLSDRTILWKVLLPGAAPSIFQGALIGLIISFITLMVAEIIGSSSGLGWYLQSQGQFANYGAVLAGMIVVSLVVIAVTTVFDQVQEYVLRWQRLN</sequence>
<dbReference type="CDD" id="cd06261">
    <property type="entry name" value="TM_PBP2"/>
    <property type="match status" value="1"/>
</dbReference>
<dbReference type="PANTHER" id="PTHR30151:SF0">
    <property type="entry name" value="ABC TRANSPORTER PERMEASE PROTEIN MJ0413-RELATED"/>
    <property type="match status" value="1"/>
</dbReference>
<dbReference type="PANTHER" id="PTHR30151">
    <property type="entry name" value="ALKANE SULFONATE ABC TRANSPORTER-RELATED, MEMBRANE SUBUNIT"/>
    <property type="match status" value="1"/>
</dbReference>
<keyword evidence="5 7" id="KW-1133">Transmembrane helix</keyword>
<evidence type="ECO:0000256" key="1">
    <source>
        <dbReference type="ARBA" id="ARBA00004651"/>
    </source>
</evidence>
<dbReference type="InterPro" id="IPR035906">
    <property type="entry name" value="MetI-like_sf"/>
</dbReference>
<feature type="transmembrane region" description="Helical" evidence="7">
    <location>
        <begin position="16"/>
        <end position="36"/>
    </location>
</feature>
<feature type="transmembrane region" description="Helical" evidence="7">
    <location>
        <begin position="78"/>
        <end position="98"/>
    </location>
</feature>
<evidence type="ECO:0000256" key="3">
    <source>
        <dbReference type="ARBA" id="ARBA00022475"/>
    </source>
</evidence>
<dbReference type="SUPFAM" id="SSF161098">
    <property type="entry name" value="MetI-like"/>
    <property type="match status" value="1"/>
</dbReference>
<dbReference type="Pfam" id="PF00528">
    <property type="entry name" value="BPD_transp_1"/>
    <property type="match status" value="1"/>
</dbReference>
<reference evidence="9" key="1">
    <citation type="submission" date="2020-07" db="EMBL/GenBank/DDBJ databases">
        <title>Methanobacterium. sp. MethCan genome.</title>
        <authorList>
            <person name="Postec A."/>
            <person name="Quemeneur M."/>
        </authorList>
    </citation>
    <scope>NUCLEOTIDE SEQUENCE</scope>
    <source>
        <strain evidence="9">MethCAN</strain>
    </source>
</reference>
<keyword evidence="2 7" id="KW-0813">Transport</keyword>
<feature type="transmembrane region" description="Helical" evidence="7">
    <location>
        <begin position="158"/>
        <end position="179"/>
    </location>
</feature>
<comment type="subcellular location">
    <subcellularLocation>
        <location evidence="1 7">Cell membrane</location>
        <topology evidence="1 7">Multi-pass membrane protein</topology>
    </subcellularLocation>
</comment>
<dbReference type="Proteomes" id="UP000681041">
    <property type="component" value="Chromosome"/>
</dbReference>
<dbReference type="GeneID" id="64819361"/>
<evidence type="ECO:0000256" key="4">
    <source>
        <dbReference type="ARBA" id="ARBA00022692"/>
    </source>
</evidence>
<feature type="transmembrane region" description="Helical" evidence="7">
    <location>
        <begin position="280"/>
        <end position="304"/>
    </location>
</feature>
<feature type="domain" description="ABC transmembrane type-1" evidence="8">
    <location>
        <begin position="124"/>
        <end position="304"/>
    </location>
</feature>
<dbReference type="AlphaFoldDB" id="A0A8T8K3E2"/>
<dbReference type="PROSITE" id="PS50928">
    <property type="entry name" value="ABC_TM1"/>
    <property type="match status" value="1"/>
</dbReference>
<name>A0A8T8K3E2_9EURY</name>
<comment type="similarity">
    <text evidence="7">Belongs to the binding-protein-dependent transport system permease family.</text>
</comment>
<protein>
    <submittedName>
        <fullName evidence="9">ABC transporter permease subunit</fullName>
    </submittedName>
</protein>
<evidence type="ECO:0000256" key="2">
    <source>
        <dbReference type="ARBA" id="ARBA00022448"/>
    </source>
</evidence>
<feature type="transmembrane region" description="Helical" evidence="7">
    <location>
        <begin position="185"/>
        <end position="210"/>
    </location>
</feature>
<keyword evidence="4 7" id="KW-0812">Transmembrane</keyword>
<feature type="transmembrane region" description="Helical" evidence="7">
    <location>
        <begin position="230"/>
        <end position="260"/>
    </location>
</feature>
<evidence type="ECO:0000256" key="5">
    <source>
        <dbReference type="ARBA" id="ARBA00022989"/>
    </source>
</evidence>
<dbReference type="EMBL" id="CP058560">
    <property type="protein sequence ID" value="QUH22497.1"/>
    <property type="molecule type" value="Genomic_DNA"/>
</dbReference>
<keyword evidence="6 7" id="KW-0472">Membrane</keyword>
<evidence type="ECO:0000256" key="6">
    <source>
        <dbReference type="ARBA" id="ARBA00023136"/>
    </source>
</evidence>
<dbReference type="GO" id="GO:0005886">
    <property type="term" value="C:plasma membrane"/>
    <property type="evidence" value="ECO:0007669"/>
    <property type="project" value="UniProtKB-SubCell"/>
</dbReference>
<feature type="transmembrane region" description="Helical" evidence="7">
    <location>
        <begin position="118"/>
        <end position="151"/>
    </location>
</feature>
<evidence type="ECO:0000313" key="9">
    <source>
        <dbReference type="EMBL" id="QUH22497.1"/>
    </source>
</evidence>